<dbReference type="Proteomes" id="UP001589718">
    <property type="component" value="Unassembled WGS sequence"/>
</dbReference>
<sequence>MAQADPFDGPDWSFTGPGDACTRDAASLTIRAARGADLFAMPGHYEASDVPRLGRTVTGDHTLWTGVTVDGRGFGDAGGILVRWADGWFKACVERTRAGGWAVVTVVSRPVSDEAAGPELAGPRAELLVTREGRRHAVLCREDPDDEWRFVRTFFGAPAADVRLELFAQAPFSDACTAAFAVPHRTSAALADRR</sequence>
<dbReference type="SUPFAM" id="SSF49899">
    <property type="entry name" value="Concanavalin A-like lectins/glucanases"/>
    <property type="match status" value="1"/>
</dbReference>
<evidence type="ECO:0000313" key="1">
    <source>
        <dbReference type="EMBL" id="MFB9524118.1"/>
    </source>
</evidence>
<evidence type="ECO:0000313" key="2">
    <source>
        <dbReference type="Proteomes" id="UP001589718"/>
    </source>
</evidence>
<gene>
    <name evidence="1" type="ORF">ACFFTU_29670</name>
</gene>
<dbReference type="Pfam" id="PF07081">
    <property type="entry name" value="DUF1349"/>
    <property type="match status" value="1"/>
</dbReference>
<dbReference type="InterPro" id="IPR009784">
    <property type="entry name" value="DUF1349"/>
</dbReference>
<proteinExistence type="predicted"/>
<dbReference type="Gene3D" id="2.60.120.200">
    <property type="match status" value="1"/>
</dbReference>
<name>A0ABV5PLM4_STRCM</name>
<dbReference type="InterPro" id="IPR013320">
    <property type="entry name" value="ConA-like_dom_sf"/>
</dbReference>
<comment type="caution">
    <text evidence="1">The sequence shown here is derived from an EMBL/GenBank/DDBJ whole genome shotgun (WGS) entry which is preliminary data.</text>
</comment>
<keyword evidence="2" id="KW-1185">Reference proteome</keyword>
<accession>A0ABV5PLM4</accession>
<dbReference type="EMBL" id="JBHMCR010000019">
    <property type="protein sequence ID" value="MFB9524118.1"/>
    <property type="molecule type" value="Genomic_DNA"/>
</dbReference>
<organism evidence="1 2">
    <name type="scientific">Streptomyces cremeus</name>
    <dbReference type="NCBI Taxonomy" id="66881"/>
    <lineage>
        <taxon>Bacteria</taxon>
        <taxon>Bacillati</taxon>
        <taxon>Actinomycetota</taxon>
        <taxon>Actinomycetes</taxon>
        <taxon>Kitasatosporales</taxon>
        <taxon>Streptomycetaceae</taxon>
        <taxon>Streptomyces</taxon>
    </lineage>
</organism>
<dbReference type="RefSeq" id="WP_345218194.1">
    <property type="nucleotide sequence ID" value="NZ_BAAAXE010000001.1"/>
</dbReference>
<protein>
    <submittedName>
        <fullName evidence="1">DUF1349 domain-containing protein</fullName>
    </submittedName>
</protein>
<reference evidence="1 2" key="1">
    <citation type="submission" date="2024-09" db="EMBL/GenBank/DDBJ databases">
        <authorList>
            <person name="Sun Q."/>
            <person name="Mori K."/>
        </authorList>
    </citation>
    <scope>NUCLEOTIDE SEQUENCE [LARGE SCALE GENOMIC DNA]</scope>
    <source>
        <strain evidence="1 2">JCM 4362</strain>
    </source>
</reference>